<organism evidence="2 3">
    <name type="scientific">Prevotella disiens FB035-09AN</name>
    <dbReference type="NCBI Taxonomy" id="866771"/>
    <lineage>
        <taxon>Bacteria</taxon>
        <taxon>Pseudomonadati</taxon>
        <taxon>Bacteroidota</taxon>
        <taxon>Bacteroidia</taxon>
        <taxon>Bacteroidales</taxon>
        <taxon>Prevotellaceae</taxon>
        <taxon>Prevotella</taxon>
    </lineage>
</organism>
<name>E1KSW3_9BACT</name>
<keyword evidence="1" id="KW-0812">Transmembrane</keyword>
<keyword evidence="1" id="KW-0472">Membrane</keyword>
<sequence length="45" mass="5073">MMQEINPEMKNSIPAVMVIQVMVSSLYFMSSIPIAMAIIARMIEL</sequence>
<dbReference type="AlphaFoldDB" id="E1KSW3"/>
<evidence type="ECO:0000313" key="3">
    <source>
        <dbReference type="Proteomes" id="UP000003610"/>
    </source>
</evidence>
<dbReference type="Proteomes" id="UP000003610">
    <property type="component" value="Unassembled WGS sequence"/>
</dbReference>
<protein>
    <submittedName>
        <fullName evidence="2">Uncharacterized protein</fullName>
    </submittedName>
</protein>
<comment type="caution">
    <text evidence="2">The sequence shown here is derived from an EMBL/GenBank/DDBJ whole genome shotgun (WGS) entry which is preliminary data.</text>
</comment>
<reference evidence="2 3" key="1">
    <citation type="submission" date="2010-08" db="EMBL/GenBank/DDBJ databases">
        <authorList>
            <person name="Durkin A.S."/>
            <person name="Madupu R."/>
            <person name="Torralba M."/>
            <person name="Gillis M."/>
            <person name="Methe B."/>
            <person name="Sutton G."/>
            <person name="Nelson K.E."/>
        </authorList>
    </citation>
    <scope>NUCLEOTIDE SEQUENCE [LARGE SCALE GENOMIC DNA]</scope>
    <source>
        <strain evidence="2 3">FB035-09AN</strain>
    </source>
</reference>
<accession>E1KSW3</accession>
<dbReference type="EMBL" id="AEDO01000046">
    <property type="protein sequence ID" value="EFL45589.1"/>
    <property type="molecule type" value="Genomic_DNA"/>
</dbReference>
<evidence type="ECO:0000256" key="1">
    <source>
        <dbReference type="SAM" id="Phobius"/>
    </source>
</evidence>
<dbReference type="STRING" id="866771.HMPREF9296_1774"/>
<feature type="transmembrane region" description="Helical" evidence="1">
    <location>
        <begin position="12"/>
        <end position="40"/>
    </location>
</feature>
<keyword evidence="1" id="KW-1133">Transmembrane helix</keyword>
<evidence type="ECO:0000313" key="2">
    <source>
        <dbReference type="EMBL" id="EFL45589.1"/>
    </source>
</evidence>
<proteinExistence type="predicted"/>
<gene>
    <name evidence="2" type="ORF">HMPREF9296_1774</name>
</gene>